<evidence type="ECO:0000313" key="1">
    <source>
        <dbReference type="EMBL" id="RMN21111.1"/>
    </source>
</evidence>
<comment type="caution">
    <text evidence="1">The sequence shown here is derived from an EMBL/GenBank/DDBJ whole genome shotgun (WGS) entry which is preliminary data.</text>
</comment>
<sequence length="86" mass="9434">MSISSEMEQTLFDKPSGNVRGLVHAFVMIKGKRKRIAHATLLVGEQPSISVEVPRNLTLEQIEAVADRLKAFVAKVSELATAESEQ</sequence>
<gene>
    <name evidence="1" type="ORF">ALQ64_02830</name>
</gene>
<dbReference type="AlphaFoldDB" id="A0A3M3KF89"/>
<protein>
    <submittedName>
        <fullName evidence="1">Uncharacterized protein</fullName>
    </submittedName>
</protein>
<evidence type="ECO:0000313" key="2">
    <source>
        <dbReference type="Proteomes" id="UP000281372"/>
    </source>
</evidence>
<organism evidence="1 2">
    <name type="scientific">Pseudomonas cannabina</name>
    <dbReference type="NCBI Taxonomy" id="86840"/>
    <lineage>
        <taxon>Bacteria</taxon>
        <taxon>Pseudomonadati</taxon>
        <taxon>Pseudomonadota</taxon>
        <taxon>Gammaproteobacteria</taxon>
        <taxon>Pseudomonadales</taxon>
        <taxon>Pseudomonadaceae</taxon>
        <taxon>Pseudomonas</taxon>
    </lineage>
</organism>
<proteinExistence type="predicted"/>
<reference evidence="1 2" key="1">
    <citation type="submission" date="2018-08" db="EMBL/GenBank/DDBJ databases">
        <title>Recombination of ecologically and evolutionarily significant loci maintains genetic cohesion in the Pseudomonas syringae species complex.</title>
        <authorList>
            <person name="Dillon M."/>
            <person name="Thakur S."/>
            <person name="Almeida R.N.D."/>
            <person name="Weir B.S."/>
            <person name="Guttman D.S."/>
        </authorList>
    </citation>
    <scope>NUCLEOTIDE SEQUENCE [LARGE SCALE GENOMIC DNA]</scope>
    <source>
        <strain evidence="1 2">ICMP 2821</strain>
    </source>
</reference>
<dbReference type="RefSeq" id="WP_122378026.1">
    <property type="nucleotide sequence ID" value="NZ_RBOW01000841.1"/>
</dbReference>
<dbReference type="Proteomes" id="UP000281372">
    <property type="component" value="Unassembled WGS sequence"/>
</dbReference>
<accession>A0A3M3KF89</accession>
<dbReference type="EMBL" id="RBOW01000841">
    <property type="protein sequence ID" value="RMN21111.1"/>
    <property type="molecule type" value="Genomic_DNA"/>
</dbReference>
<name>A0A3M3KF89_PSECA</name>